<dbReference type="Proteomes" id="UP000012488">
    <property type="component" value="Chromosome"/>
</dbReference>
<dbReference type="RefSeq" id="WP_010687715.1">
    <property type="nucleotide sequence ID" value="NZ_CP043538.1"/>
</dbReference>
<proteinExistence type="predicted"/>
<protein>
    <submittedName>
        <fullName evidence="1">Uncharacterized protein</fullName>
    </submittedName>
</protein>
<evidence type="ECO:0000313" key="2">
    <source>
        <dbReference type="Proteomes" id="UP000012488"/>
    </source>
</evidence>
<evidence type="ECO:0000313" key="1">
    <source>
        <dbReference type="EMBL" id="QGY03521.1"/>
    </source>
</evidence>
<organism evidence="1 2">
    <name type="scientific">Methylobacterium mesophilicum SR1.6/6</name>
    <dbReference type="NCBI Taxonomy" id="908290"/>
    <lineage>
        <taxon>Bacteria</taxon>
        <taxon>Pseudomonadati</taxon>
        <taxon>Pseudomonadota</taxon>
        <taxon>Alphaproteobacteria</taxon>
        <taxon>Hyphomicrobiales</taxon>
        <taxon>Methylobacteriaceae</taxon>
        <taxon>Methylobacterium</taxon>
    </lineage>
</organism>
<reference evidence="1 2" key="2">
    <citation type="journal article" date="2013" name="Genome Announc.">
        <title>Draft Genome Sequence of Methylobacterium mesophilicum Strain SR1.6/6, Isolated from Citrus sinensis.</title>
        <authorList>
            <person name="Marinho Almeida D."/>
            <person name="Dini-Andreote F."/>
            <person name="Camargo Neves A.A."/>
            <person name="Juca Ramos R.T."/>
            <person name="Andreote F.D."/>
            <person name="Carneiro A.R."/>
            <person name="Oliveira de Souza Lima A."/>
            <person name="Caracciolo Gomes de Sa P.H."/>
            <person name="Ribeiro Barbosa M.S."/>
            <person name="Araujo W.L."/>
            <person name="Silva A."/>
        </authorList>
    </citation>
    <scope>NUCLEOTIDE SEQUENCE [LARGE SCALE GENOMIC DNA]</scope>
    <source>
        <strain evidence="1 2">SR1.6/6</strain>
    </source>
</reference>
<dbReference type="AlphaFoldDB" id="A0A6B9FLN4"/>
<dbReference type="KEGG" id="mmes:MMSR116_17725"/>
<accession>A0A6B9FLN4</accession>
<dbReference type="EMBL" id="CP043538">
    <property type="protein sequence ID" value="QGY03521.1"/>
    <property type="molecule type" value="Genomic_DNA"/>
</dbReference>
<name>A0A6B9FLN4_9HYPH</name>
<gene>
    <name evidence="1" type="ORF">MMSR116_17725</name>
</gene>
<dbReference type="OrthoDB" id="9914674at2"/>
<sequence length="124" mass="13095">MPGVIDVIGLAAPVALIMRPWVGVLATAQPGMGENVRVTARNASTSLWRRVVMLPPIEGGVAKALSASELFAAALDKEGSSTSEARLDALFTLNVLERLTQRARIVWSGVGWDGSPPSSQRSVD</sequence>
<reference evidence="1 2" key="1">
    <citation type="journal article" date="2012" name="Genet. Mol. Biol.">
        <title>Analysis of 16S rRNA and mxaF genes revealing insights into Methylobacterium niche-specific plant association.</title>
        <authorList>
            <person name="Dourado M.N."/>
            <person name="Andreote F.D."/>
            <person name="Dini-Andreote F."/>
            <person name="Conti R."/>
            <person name="Araujo J.M."/>
            <person name="Araujo W.L."/>
        </authorList>
    </citation>
    <scope>NUCLEOTIDE SEQUENCE [LARGE SCALE GENOMIC DNA]</scope>
    <source>
        <strain evidence="1 2">SR1.6/6</strain>
    </source>
</reference>